<organism evidence="1 2">
    <name type="scientific">Afipia felis</name>
    <name type="common">Cat scratch disease bacillus</name>
    <dbReference type="NCBI Taxonomy" id="1035"/>
    <lineage>
        <taxon>Bacteria</taxon>
        <taxon>Pseudomonadati</taxon>
        <taxon>Pseudomonadota</taxon>
        <taxon>Alphaproteobacteria</taxon>
        <taxon>Hyphomicrobiales</taxon>
        <taxon>Nitrobacteraceae</taxon>
        <taxon>Afipia</taxon>
    </lineage>
</organism>
<dbReference type="RefSeq" id="WP_009340230.1">
    <property type="nucleotide sequence ID" value="NZ_CCAZ020000001.1"/>
</dbReference>
<dbReference type="Proteomes" id="UP000035762">
    <property type="component" value="Unassembled WGS sequence"/>
</dbReference>
<dbReference type="Pfam" id="PF00378">
    <property type="entry name" value="ECH_1"/>
    <property type="match status" value="1"/>
</dbReference>
<dbReference type="AlphaFoldDB" id="A0A090MS53"/>
<dbReference type="GO" id="GO:0006635">
    <property type="term" value="P:fatty acid beta-oxidation"/>
    <property type="evidence" value="ECO:0007669"/>
    <property type="project" value="TreeGrafter"/>
</dbReference>
<accession>A0A090MS53</accession>
<dbReference type="InterPro" id="IPR001753">
    <property type="entry name" value="Enoyl-CoA_hydra/iso"/>
</dbReference>
<dbReference type="EMBL" id="CCAZ020000001">
    <property type="protein sequence ID" value="CEG09047.1"/>
    <property type="molecule type" value="Genomic_DNA"/>
</dbReference>
<name>A0A090MS53_AFIFE</name>
<dbReference type="OrthoDB" id="7271016at2"/>
<dbReference type="CDD" id="cd06558">
    <property type="entry name" value="crotonase-like"/>
    <property type="match status" value="1"/>
</dbReference>
<dbReference type="GO" id="GO:0003824">
    <property type="term" value="F:catalytic activity"/>
    <property type="evidence" value="ECO:0007669"/>
    <property type="project" value="UniProtKB-ARBA"/>
</dbReference>
<dbReference type="Gene3D" id="3.90.226.10">
    <property type="entry name" value="2-enoyl-CoA Hydratase, Chain A, domain 1"/>
    <property type="match status" value="1"/>
</dbReference>
<dbReference type="InterPro" id="IPR029045">
    <property type="entry name" value="ClpP/crotonase-like_dom_sf"/>
</dbReference>
<evidence type="ECO:0000313" key="1">
    <source>
        <dbReference type="EMBL" id="CEG09047.1"/>
    </source>
</evidence>
<dbReference type="PANTHER" id="PTHR11941">
    <property type="entry name" value="ENOYL-COA HYDRATASE-RELATED"/>
    <property type="match status" value="1"/>
</dbReference>
<dbReference type="PANTHER" id="PTHR11941:SF54">
    <property type="entry name" value="ENOYL-COA HYDRATASE, MITOCHONDRIAL"/>
    <property type="match status" value="1"/>
</dbReference>
<dbReference type="SUPFAM" id="SSF52096">
    <property type="entry name" value="ClpP/crotonase"/>
    <property type="match status" value="1"/>
</dbReference>
<dbReference type="STRING" id="1035.BN961_02468"/>
<keyword evidence="2" id="KW-1185">Reference proteome</keyword>
<reference evidence="1 2" key="1">
    <citation type="journal article" date="2014" name="Genome Announc.">
        <title>Genome Sequence of Afipia felis Strain 76713, Isolated in Hospital Water Using an Amoeba Co-Culture Procedure.</title>
        <authorList>
            <person name="Benamar S."/>
            <person name="La Scola B."/>
            <person name="Croce O."/>
        </authorList>
    </citation>
    <scope>NUCLEOTIDE SEQUENCE [LARGE SCALE GENOMIC DNA]</scope>
    <source>
        <strain evidence="1 2">76713</strain>
    </source>
</reference>
<evidence type="ECO:0000313" key="2">
    <source>
        <dbReference type="Proteomes" id="UP000035762"/>
    </source>
</evidence>
<gene>
    <name evidence="1" type="primary">echA6</name>
    <name evidence="1" type="ORF">BN961_02468</name>
</gene>
<comment type="caution">
    <text evidence="1">The sequence shown here is derived from an EMBL/GenBank/DDBJ whole genome shotgun (WGS) entry which is preliminary data.</text>
</comment>
<protein>
    <submittedName>
        <fullName evidence="1">Enoyl-CoA hydratase echA6</fullName>
    </submittedName>
</protein>
<proteinExistence type="predicted"/>
<sequence length="245" mass="26365">MDQGHKEFVSFSPLADGVRILTLDRSAKANALNAAIVDELLACVTQAEEEGCRVLIISANGKAFCGGFDFGGYEDMTPGDLLLRFVRIEELLQRLRRSSFVSIALVHGAAMGAGADIAASCTYRIGTEASKFRFPGFRFGVALGTRHLAQLVGMQRARDILLTNATLDATAAFDIGLLTHLTTPDGLRQKADELIGQIGSLGIKARNRILHLTVPQSDDGDMAELVRSVSSPGLHERIAQYRAGH</sequence>